<dbReference type="Pfam" id="PF23759">
    <property type="entry name" value="GBD_T9SS_assoc"/>
    <property type="match status" value="4"/>
</dbReference>
<organism evidence="5 6">
    <name type="scientific">Chryseobacterium panacisoli</name>
    <dbReference type="NCBI Taxonomy" id="1807141"/>
    <lineage>
        <taxon>Bacteria</taxon>
        <taxon>Pseudomonadati</taxon>
        <taxon>Bacteroidota</taxon>
        <taxon>Flavobacteriia</taxon>
        <taxon>Flavobacteriales</taxon>
        <taxon>Weeksellaceae</taxon>
        <taxon>Chryseobacterium group</taxon>
        <taxon>Chryseobacterium</taxon>
    </lineage>
</organism>
<dbReference type="EMBL" id="VTRU01000002">
    <property type="protein sequence ID" value="TZF96103.1"/>
    <property type="molecule type" value="Genomic_DNA"/>
</dbReference>
<evidence type="ECO:0000256" key="1">
    <source>
        <dbReference type="ARBA" id="ARBA00022729"/>
    </source>
</evidence>
<dbReference type="Gene3D" id="2.60.120.380">
    <property type="match status" value="2"/>
</dbReference>
<evidence type="ECO:0000259" key="3">
    <source>
        <dbReference type="Pfam" id="PF18962"/>
    </source>
</evidence>
<evidence type="ECO:0000313" key="5">
    <source>
        <dbReference type="EMBL" id="TZF96103.1"/>
    </source>
</evidence>
<proteinExistence type="predicted"/>
<accession>A0A5D8ZPL4</accession>
<protein>
    <submittedName>
        <fullName evidence="5">T9SS type A sorting domain-containing protein</fullName>
    </submittedName>
</protein>
<keyword evidence="1 2" id="KW-0732">Signal</keyword>
<comment type="caution">
    <text evidence="5">The sequence shown here is derived from an EMBL/GenBank/DDBJ whole genome shotgun (WGS) entry which is preliminary data.</text>
</comment>
<feature type="domain" description="T9SS-like galactose binding" evidence="4">
    <location>
        <begin position="292"/>
        <end position="418"/>
    </location>
</feature>
<evidence type="ECO:0000259" key="4">
    <source>
        <dbReference type="Pfam" id="PF23759"/>
    </source>
</evidence>
<feature type="chain" id="PRO_5023063628" evidence="2">
    <location>
        <begin position="19"/>
        <end position="644"/>
    </location>
</feature>
<evidence type="ECO:0000256" key="2">
    <source>
        <dbReference type="SAM" id="SignalP"/>
    </source>
</evidence>
<feature type="domain" description="T9SS-like galactose binding" evidence="4">
    <location>
        <begin position="19"/>
        <end position="148"/>
    </location>
</feature>
<dbReference type="AlphaFoldDB" id="A0A5D8ZPL4"/>
<feature type="domain" description="Secretion system C-terminal sorting" evidence="3">
    <location>
        <begin position="575"/>
        <end position="639"/>
    </location>
</feature>
<gene>
    <name evidence="5" type="ORF">FW781_11755</name>
</gene>
<evidence type="ECO:0000313" key="6">
    <source>
        <dbReference type="Proteomes" id="UP000323884"/>
    </source>
</evidence>
<dbReference type="Proteomes" id="UP000323884">
    <property type="component" value="Unassembled WGS sequence"/>
</dbReference>
<feature type="domain" description="T9SS-like galactose binding" evidence="4">
    <location>
        <begin position="427"/>
        <end position="553"/>
    </location>
</feature>
<keyword evidence="6" id="KW-1185">Reference proteome</keyword>
<feature type="domain" description="T9SS-like galactose binding" evidence="4">
    <location>
        <begin position="157"/>
        <end position="283"/>
    </location>
</feature>
<dbReference type="OrthoDB" id="951108at2"/>
<dbReference type="Pfam" id="PF18962">
    <property type="entry name" value="Por_Secre_tail"/>
    <property type="match status" value="1"/>
</dbReference>
<feature type="signal peptide" evidence="2">
    <location>
        <begin position="1"/>
        <end position="18"/>
    </location>
</feature>
<dbReference type="InterPro" id="IPR026444">
    <property type="entry name" value="Secre_tail"/>
</dbReference>
<dbReference type="InterPro" id="IPR056600">
    <property type="entry name" value="GBD_T9SS_assoc"/>
</dbReference>
<name>A0A5D8ZPL4_9FLAO</name>
<dbReference type="NCBIfam" id="TIGR04183">
    <property type="entry name" value="Por_Secre_tail"/>
    <property type="match status" value="1"/>
</dbReference>
<reference evidence="5 6" key="1">
    <citation type="submission" date="2019-08" db="EMBL/GenBank/DDBJ databases">
        <title>Draft genome sequence of Chryseobacterium sp. Gsoil 183.</title>
        <authorList>
            <person name="Im W.-T."/>
        </authorList>
    </citation>
    <scope>NUCLEOTIDE SEQUENCE [LARGE SCALE GENOMIC DNA]</scope>
    <source>
        <strain evidence="5 6">Gsoil 183</strain>
    </source>
</reference>
<sequence>MKKLLSCLFFLTIVFINAQNDNCSGAIPLTVGTDFTSGALTSTNLNATTDGSLPSCGSDAVDNVWFTVVVPASGKLRIKTGEVSGSLFNDSILTVYSGNCGALTEIDCNDDDNLGFSSISLSGQTPGTTLYISVWKYNSSINNGEFQISAYDPIPPANDNCSGATPLTVGTDFASGATTSSNADSTTDGPVPSCDSDAIDNVWFTAVVPQSGNLTIEAKEVSGSSFYDPVLTVYGGTCGSLTEISCSDDIYSPIVLTGQTPGTTLYISVWKDDSFSDNGEFQISAYDPIPPANDNCSGATPLTVGTDFASGAITASNAEATTDGPVPSCNSSAIDNVWFTAVVPQSGNLTIEAKEVSGSSFYDPVLTVYGGTCGSLTEISCSDDIYFPIVLTGQTPGTTLYISVWKDDSFSDNGEFQISAYDPVPPANDNCSEATPLTVGTDFASGAITASNTEATTDGSLPSCDSDAIDNVWFTAVVPQSGNLTIEVQHASGSSFYDPVLAVYGGTCGSLTEISCSNDIYSPIVLTGQTPGTTLYVSVWKYDSFSDNGEFQISAYDNTALSTHEVSGNNKKNQIFPNPFTDTITISNIAEIKSISIADASGRVVKTIEKPSSPLQLGDLKEGVYLFILKLNDGTVKTIKTIKK</sequence>
<dbReference type="RefSeq" id="WP_149387609.1">
    <property type="nucleotide sequence ID" value="NZ_VTRU01000002.1"/>
</dbReference>